<evidence type="ECO:0000259" key="7">
    <source>
        <dbReference type="PROSITE" id="PS51918"/>
    </source>
</evidence>
<evidence type="ECO:0000256" key="2">
    <source>
        <dbReference type="ARBA" id="ARBA00022485"/>
    </source>
</evidence>
<dbReference type="InterPro" id="IPR007197">
    <property type="entry name" value="rSAM"/>
</dbReference>
<keyword evidence="5" id="KW-0408">Iron</keyword>
<proteinExistence type="predicted"/>
<keyword evidence="3" id="KW-0949">S-adenosyl-L-methionine</keyword>
<dbReference type="NCBIfam" id="TIGR04085">
    <property type="entry name" value="rSAM_more_4Fe4S"/>
    <property type="match status" value="1"/>
</dbReference>
<evidence type="ECO:0000256" key="4">
    <source>
        <dbReference type="ARBA" id="ARBA00022723"/>
    </source>
</evidence>
<dbReference type="CDD" id="cd01335">
    <property type="entry name" value="Radical_SAM"/>
    <property type="match status" value="1"/>
</dbReference>
<evidence type="ECO:0000256" key="6">
    <source>
        <dbReference type="ARBA" id="ARBA00023014"/>
    </source>
</evidence>
<feature type="domain" description="Radical SAM core" evidence="7">
    <location>
        <begin position="136"/>
        <end position="371"/>
    </location>
</feature>
<organism evidence="8 9">
    <name type="scientific">Spartinivicinus poritis</name>
    <dbReference type="NCBI Taxonomy" id="2994640"/>
    <lineage>
        <taxon>Bacteria</taxon>
        <taxon>Pseudomonadati</taxon>
        <taxon>Pseudomonadota</taxon>
        <taxon>Gammaproteobacteria</taxon>
        <taxon>Oceanospirillales</taxon>
        <taxon>Zooshikellaceae</taxon>
        <taxon>Spartinivicinus</taxon>
    </lineage>
</organism>
<dbReference type="Proteomes" id="UP001528823">
    <property type="component" value="Unassembled WGS sequence"/>
</dbReference>
<evidence type="ECO:0000256" key="5">
    <source>
        <dbReference type="ARBA" id="ARBA00023004"/>
    </source>
</evidence>
<accession>A0ABT5U601</accession>
<evidence type="ECO:0000256" key="1">
    <source>
        <dbReference type="ARBA" id="ARBA00001966"/>
    </source>
</evidence>
<comment type="cofactor">
    <cofactor evidence="1">
        <name>[4Fe-4S] cluster</name>
        <dbReference type="ChEBI" id="CHEBI:49883"/>
    </cofactor>
</comment>
<dbReference type="InterPro" id="IPR023867">
    <property type="entry name" value="Sulphatase_maturase_rSAM"/>
</dbReference>
<gene>
    <name evidence="8" type="ORF">ORQ98_07410</name>
</gene>
<dbReference type="PROSITE" id="PS51918">
    <property type="entry name" value="RADICAL_SAM"/>
    <property type="match status" value="1"/>
</dbReference>
<dbReference type="EMBL" id="JAPMOU010000006">
    <property type="protein sequence ID" value="MDE1461793.1"/>
    <property type="molecule type" value="Genomic_DNA"/>
</dbReference>
<keyword evidence="9" id="KW-1185">Reference proteome</keyword>
<dbReference type="RefSeq" id="WP_274688149.1">
    <property type="nucleotide sequence ID" value="NZ_JAPMOU010000006.1"/>
</dbReference>
<evidence type="ECO:0000313" key="8">
    <source>
        <dbReference type="EMBL" id="MDE1461793.1"/>
    </source>
</evidence>
<dbReference type="PANTHER" id="PTHR43787">
    <property type="entry name" value="FEMO COFACTOR BIOSYNTHESIS PROTEIN NIFB-RELATED"/>
    <property type="match status" value="1"/>
</dbReference>
<evidence type="ECO:0000256" key="3">
    <source>
        <dbReference type="ARBA" id="ARBA00022691"/>
    </source>
</evidence>
<dbReference type="SFLD" id="SFLDS00029">
    <property type="entry name" value="Radical_SAM"/>
    <property type="match status" value="1"/>
</dbReference>
<evidence type="ECO:0000313" key="9">
    <source>
        <dbReference type="Proteomes" id="UP001528823"/>
    </source>
</evidence>
<dbReference type="Gene3D" id="3.20.20.70">
    <property type="entry name" value="Aldolase class I"/>
    <property type="match status" value="1"/>
</dbReference>
<protein>
    <submittedName>
        <fullName evidence="8">SPASM domain-containing protein</fullName>
    </submittedName>
</protein>
<comment type="caution">
    <text evidence="8">The sequence shown here is derived from an EMBL/GenBank/DDBJ whole genome shotgun (WGS) entry which is preliminary data.</text>
</comment>
<reference evidence="8 9" key="1">
    <citation type="submission" date="2022-11" db="EMBL/GenBank/DDBJ databases">
        <title>Spartinivicinus poritis sp. nov., isolated from scleractinian coral Porites lutea.</title>
        <authorList>
            <person name="Zhang G."/>
            <person name="Cai L."/>
            <person name="Wei Q."/>
        </authorList>
    </citation>
    <scope>NUCLEOTIDE SEQUENCE [LARGE SCALE GENOMIC DNA]</scope>
    <source>
        <strain evidence="8 9">A2-2</strain>
    </source>
</reference>
<sequence>MSRFSHLSKQEKKAAIKQLALQNRERLFRIKPVETEQVAGNELIDIEIKPSRYNIVIPIAKGRALLFNSVNRHLVLLDSDEHQQWSHYCEKLKLVEKDYSVKLNRQLESTLTSSGFLVDAEFDEIEAVKTNYFKERQDKSTLMLTVAPTMACNFACGYCFQGLNKDLRKIDEKVPDAIYQFIESKKQELSNLSITWYGGEPLMGRETIFELSDKIIKLCDESSINYNSGIVTNGFFLTPKVAQKLFDRRCTYAQVTIDGMEEVHDKQRPLLSGRGSFKEIMQNIRAVMEETPFAIAVRVNVGQENLVSAEKLLTYLTEEGYSQYGQFSVYFAPIEASTAESGTAFNESLSKQEFNERLIKLRARATEAGLSSVVTAPTGILGMCVAAHEGGYVISPNGDLHKCWETAHDPSKRIGTIFDHTNSNVTVNSQLWENWSPFDNPVCSNCSILPMCGGFCPHRYVYYGSGDDNALPCPDWKWNTAEYLFSRAKSLGFVTDDDWLAGQATASAKQSGERHSAESLKYSQQIVIDKIKNNTGLVITPETIQKGEETMPIRIIENTLRE</sequence>
<name>A0ABT5U601_9GAMM</name>
<dbReference type="SFLD" id="SFLDG01384">
    <property type="entry name" value="thioether_bond_formation_requi"/>
    <property type="match status" value="1"/>
</dbReference>
<dbReference type="SUPFAM" id="SSF102114">
    <property type="entry name" value="Radical SAM enzymes"/>
    <property type="match status" value="1"/>
</dbReference>
<keyword evidence="6" id="KW-0411">Iron-sulfur</keyword>
<dbReference type="PANTHER" id="PTHR43787:SF3">
    <property type="entry name" value="ARYLSULFATASE REGULATORY PROTEIN"/>
    <property type="match status" value="1"/>
</dbReference>
<dbReference type="InterPro" id="IPR058240">
    <property type="entry name" value="rSAM_sf"/>
</dbReference>
<dbReference type="Pfam" id="PF04055">
    <property type="entry name" value="Radical_SAM"/>
    <property type="match status" value="1"/>
</dbReference>
<keyword evidence="4" id="KW-0479">Metal-binding</keyword>
<dbReference type="InterPro" id="IPR023885">
    <property type="entry name" value="4Fe4S-binding_SPASM_dom"/>
</dbReference>
<dbReference type="SFLD" id="SFLDG01386">
    <property type="entry name" value="main_SPASM_domain-containing"/>
    <property type="match status" value="1"/>
</dbReference>
<dbReference type="SFLD" id="SFLDG01067">
    <property type="entry name" value="SPASM/twitch_domain_containing"/>
    <property type="match status" value="1"/>
</dbReference>
<keyword evidence="2" id="KW-0004">4Fe-4S</keyword>
<dbReference type="InterPro" id="IPR013785">
    <property type="entry name" value="Aldolase_TIM"/>
</dbReference>